<comment type="similarity">
    <text evidence="5">Belongs to the class VI-like SAM-binding methyltransferase superfamily. Isoprenylcysteine carboxyl methyltransferase family.</text>
</comment>
<dbReference type="InterPro" id="IPR007269">
    <property type="entry name" value="ICMT_MeTrfase"/>
</dbReference>
<dbReference type="GO" id="GO:0004671">
    <property type="term" value="F:protein C-terminal S-isoprenylcysteine carboxyl O-methyltransferase activity"/>
    <property type="evidence" value="ECO:0007669"/>
    <property type="project" value="UniProtKB-EC"/>
</dbReference>
<keyword evidence="7" id="KW-1185">Reference proteome</keyword>
<dbReference type="EC" id="2.1.1.100" evidence="5"/>
<dbReference type="Gene3D" id="1.20.120.1630">
    <property type="match status" value="1"/>
</dbReference>
<keyword evidence="2" id="KW-0812">Transmembrane</keyword>
<keyword evidence="5" id="KW-0489">Methyltransferase</keyword>
<evidence type="ECO:0000256" key="1">
    <source>
        <dbReference type="ARBA" id="ARBA00004141"/>
    </source>
</evidence>
<keyword evidence="5" id="KW-0808">Transferase</keyword>
<evidence type="ECO:0000313" key="6">
    <source>
        <dbReference type="EMBL" id="KAJ3561789.1"/>
    </source>
</evidence>
<dbReference type="EMBL" id="JANIEX010000952">
    <property type="protein sequence ID" value="KAJ3561789.1"/>
    <property type="molecule type" value="Genomic_DNA"/>
</dbReference>
<comment type="caution">
    <text evidence="6">The sequence shown here is derived from an EMBL/GenBank/DDBJ whole genome shotgun (WGS) entry which is preliminary data.</text>
</comment>
<dbReference type="GO" id="GO:0005789">
    <property type="term" value="C:endoplasmic reticulum membrane"/>
    <property type="evidence" value="ECO:0007669"/>
    <property type="project" value="UniProtKB-SubCell"/>
</dbReference>
<keyword evidence="4" id="KW-0472">Membrane</keyword>
<name>A0AAD5VJW5_9AGAR</name>
<gene>
    <name evidence="6" type="ORF">NP233_g9981</name>
</gene>
<dbReference type="GO" id="GO:0032259">
    <property type="term" value="P:methylation"/>
    <property type="evidence" value="ECO:0007669"/>
    <property type="project" value="UniProtKB-KW"/>
</dbReference>
<evidence type="ECO:0000256" key="3">
    <source>
        <dbReference type="ARBA" id="ARBA00022989"/>
    </source>
</evidence>
<comment type="catalytic activity">
    <reaction evidence="5">
        <text>[protein]-C-terminal S-[(2E,6E)-farnesyl]-L-cysteine + S-adenosyl-L-methionine = [protein]-C-terminal S-[(2E,6E)-farnesyl]-L-cysteine methyl ester + S-adenosyl-L-homocysteine</text>
        <dbReference type="Rhea" id="RHEA:21672"/>
        <dbReference type="Rhea" id="RHEA-COMP:12125"/>
        <dbReference type="Rhea" id="RHEA-COMP:12126"/>
        <dbReference type="ChEBI" id="CHEBI:57856"/>
        <dbReference type="ChEBI" id="CHEBI:59789"/>
        <dbReference type="ChEBI" id="CHEBI:90510"/>
        <dbReference type="ChEBI" id="CHEBI:90511"/>
        <dbReference type="EC" id="2.1.1.100"/>
    </reaction>
</comment>
<proteinExistence type="inferred from homology"/>
<sequence>MSASRVALVLIQAFANQLACTPPNPTPPKGRYHTDELYIFQIAPFIFKCHQIIFWLCATFEVLSFFVPLIPLPAELTPPGGLPTSLICPLPSTPNNIQEIRVTPSFIIGVIAVVLGSYIRLDCFKALGQMFTFDLTIHPEHTLVTNRFYAYVRHPAYTGSLLLVGGLTLSHLTKGSWLTECGPLNAGGSAVVVWVCWWVWTICVGVSRAQAEDGQMRKLFKDEWDLYASNVPWWFFPGII</sequence>
<organism evidence="6 7">
    <name type="scientific">Leucocoprinus birnbaumii</name>
    <dbReference type="NCBI Taxonomy" id="56174"/>
    <lineage>
        <taxon>Eukaryota</taxon>
        <taxon>Fungi</taxon>
        <taxon>Dikarya</taxon>
        <taxon>Basidiomycota</taxon>
        <taxon>Agaricomycotina</taxon>
        <taxon>Agaricomycetes</taxon>
        <taxon>Agaricomycetidae</taxon>
        <taxon>Agaricales</taxon>
        <taxon>Agaricineae</taxon>
        <taxon>Agaricaceae</taxon>
        <taxon>Leucocoprinus</taxon>
    </lineage>
</organism>
<keyword evidence="5" id="KW-0949">S-adenosyl-L-methionine</keyword>
<reference evidence="6" key="1">
    <citation type="submission" date="2022-07" db="EMBL/GenBank/DDBJ databases">
        <title>Genome Sequence of Leucocoprinus birnbaumii.</title>
        <authorList>
            <person name="Buettner E."/>
        </authorList>
    </citation>
    <scope>NUCLEOTIDE SEQUENCE</scope>
    <source>
        <strain evidence="6">VT141</strain>
    </source>
</reference>
<comment type="subcellular location">
    <subcellularLocation>
        <location evidence="5">Endoplasmic reticulum membrane</location>
        <topology evidence="5">Multi-pass membrane protein</topology>
    </subcellularLocation>
    <subcellularLocation>
        <location evidence="1">Membrane</location>
        <topology evidence="1">Multi-pass membrane protein</topology>
    </subcellularLocation>
</comment>
<protein>
    <recommendedName>
        <fullName evidence="5">Protein-S-isoprenylcysteine O-methyltransferase</fullName>
        <ecNumber evidence="5">2.1.1.100</ecNumber>
    </recommendedName>
</protein>
<evidence type="ECO:0000256" key="5">
    <source>
        <dbReference type="RuleBase" id="RU362022"/>
    </source>
</evidence>
<evidence type="ECO:0000256" key="2">
    <source>
        <dbReference type="ARBA" id="ARBA00022692"/>
    </source>
</evidence>
<keyword evidence="5" id="KW-0256">Endoplasmic reticulum</keyword>
<accession>A0AAD5VJW5</accession>
<dbReference type="PANTHER" id="PTHR12714">
    <property type="entry name" value="PROTEIN-S ISOPRENYLCYSTEINE O-METHYLTRANSFERASE"/>
    <property type="match status" value="1"/>
</dbReference>
<evidence type="ECO:0000256" key="4">
    <source>
        <dbReference type="ARBA" id="ARBA00023136"/>
    </source>
</evidence>
<dbReference type="Pfam" id="PF04140">
    <property type="entry name" value="ICMT"/>
    <property type="match status" value="1"/>
</dbReference>
<dbReference type="Proteomes" id="UP001213000">
    <property type="component" value="Unassembled WGS sequence"/>
</dbReference>
<keyword evidence="3" id="KW-1133">Transmembrane helix</keyword>
<evidence type="ECO:0000313" key="7">
    <source>
        <dbReference type="Proteomes" id="UP001213000"/>
    </source>
</evidence>
<dbReference type="PANTHER" id="PTHR12714:SF9">
    <property type="entry name" value="PROTEIN-S-ISOPRENYLCYSTEINE O-METHYLTRANSFERASE"/>
    <property type="match status" value="1"/>
</dbReference>
<dbReference type="AlphaFoldDB" id="A0AAD5VJW5"/>